<evidence type="ECO:0000313" key="4">
    <source>
        <dbReference type="Proteomes" id="UP000785625"/>
    </source>
</evidence>
<dbReference type="EMBL" id="JACJKU010000015">
    <property type="protein sequence ID" value="MBM6940379.1"/>
    <property type="molecule type" value="Genomic_DNA"/>
</dbReference>
<comment type="caution">
    <text evidence="3">The sequence shown here is derived from an EMBL/GenBank/DDBJ whole genome shotgun (WGS) entry which is preliminary data.</text>
</comment>
<dbReference type="RefSeq" id="WP_204784754.1">
    <property type="nucleotide sequence ID" value="NZ_CALVGD010000068.1"/>
</dbReference>
<feature type="domain" description="Regulatory protein YycH" evidence="2">
    <location>
        <begin position="9"/>
        <end position="429"/>
    </location>
</feature>
<dbReference type="InterPro" id="IPR042274">
    <property type="entry name" value="YycH/YycI_2"/>
</dbReference>
<name>A0ABS2GYM9_9LACO</name>
<keyword evidence="1" id="KW-0472">Membrane</keyword>
<dbReference type="Pfam" id="PF07435">
    <property type="entry name" value="YycH"/>
    <property type="match status" value="1"/>
</dbReference>
<feature type="transmembrane region" description="Helical" evidence="1">
    <location>
        <begin position="12"/>
        <end position="30"/>
    </location>
</feature>
<keyword evidence="1" id="KW-1133">Transmembrane helix</keyword>
<sequence length="435" mass="49593">MIAKFKDNWEAILLTVVVVISLILSGIVWVNPYRSDHRFFGDNGTSTSRQITTQSMRDIYLPTQVIKTNGDQGQHLLYGQSSNAVLTARESIEKWRFHRLTRIQSGREKNYLNYLRLNNSIMLSYPSSVPMTIFNDSFNQDLNVNSLNKVDHIVIPLDTGNKISRIYLLSDDNFRVFRLKVDHANVKAIRQSLKGGSSISVDHKIFDGKPIVTYPHGVKLPNFGYQITKINPDSISQTLMNNTSKRSTVTSQQENGHVIYQGGTSRRLTYDSNKGTLDYENYIGQTDHFSYQQIYGHLYNMLAGTGVPLDSLRYDTYSNKNEAITYRSFVEGFPIFNDQGYGTVQIQNNQDGAERYHFSLYSLQVPVAVNNKKTSLPSSAVVFNGLRNAGKLKEITGMRIGYDWKTNQGSNVVTLTPTYYLRYRGNWENYENLIN</sequence>
<dbReference type="Gene3D" id="3.30.310.160">
    <property type="entry name" value="YycH protein, domain 2"/>
    <property type="match status" value="1"/>
</dbReference>
<dbReference type="Proteomes" id="UP000785625">
    <property type="component" value="Unassembled WGS sequence"/>
</dbReference>
<protein>
    <recommendedName>
        <fullName evidence="2">Regulatory protein YycH domain-containing protein</fullName>
    </recommendedName>
</protein>
<evidence type="ECO:0000256" key="1">
    <source>
        <dbReference type="SAM" id="Phobius"/>
    </source>
</evidence>
<keyword evidence="4" id="KW-1185">Reference proteome</keyword>
<dbReference type="CDD" id="cd15787">
    <property type="entry name" value="YycH_N"/>
    <property type="match status" value="1"/>
</dbReference>
<reference evidence="3 4" key="1">
    <citation type="journal article" date="2021" name="Sci. Rep.">
        <title>The distribution of antibiotic resistance genes in chicken gut microbiota commensals.</title>
        <authorList>
            <person name="Juricova H."/>
            <person name="Matiasovicova J."/>
            <person name="Kubasova T."/>
            <person name="Cejkova D."/>
            <person name="Rychlik I."/>
        </authorList>
    </citation>
    <scope>NUCLEOTIDE SEQUENCE [LARGE SCALE GENOMIC DNA]</scope>
    <source>
        <strain evidence="3 4">An574</strain>
    </source>
</reference>
<proteinExistence type="predicted"/>
<dbReference type="InterPro" id="IPR009996">
    <property type="entry name" value="YycH"/>
</dbReference>
<organism evidence="3 4">
    <name type="scientific">Limosilactobacillus coleohominis</name>
    <dbReference type="NCBI Taxonomy" id="181675"/>
    <lineage>
        <taxon>Bacteria</taxon>
        <taxon>Bacillati</taxon>
        <taxon>Bacillota</taxon>
        <taxon>Bacilli</taxon>
        <taxon>Lactobacillales</taxon>
        <taxon>Lactobacillaceae</taxon>
        <taxon>Limosilactobacillus</taxon>
    </lineage>
</organism>
<gene>
    <name evidence="3" type="ORF">H5975_02550</name>
</gene>
<evidence type="ECO:0000259" key="2">
    <source>
        <dbReference type="Pfam" id="PF07435"/>
    </source>
</evidence>
<evidence type="ECO:0000313" key="3">
    <source>
        <dbReference type="EMBL" id="MBM6940379.1"/>
    </source>
</evidence>
<keyword evidence="1" id="KW-0812">Transmembrane</keyword>
<accession>A0ABS2GYM9</accession>